<keyword evidence="3" id="KW-0520">NAD</keyword>
<dbReference type="SUPFAM" id="SSF51735">
    <property type="entry name" value="NAD(P)-binding Rossmann-fold domains"/>
    <property type="match status" value="1"/>
</dbReference>
<evidence type="ECO:0000313" key="6">
    <source>
        <dbReference type="Proteomes" id="UP000515511"/>
    </source>
</evidence>
<dbReference type="PANTHER" id="PTHR24321">
    <property type="entry name" value="DEHYDROGENASES, SHORT CHAIN"/>
    <property type="match status" value="1"/>
</dbReference>
<dbReference type="EMBL" id="CP043641">
    <property type="protein sequence ID" value="QNE35414.1"/>
    <property type="molecule type" value="Genomic_DNA"/>
</dbReference>
<comment type="similarity">
    <text evidence="1">Belongs to the short-chain dehydrogenases/reductases (SDR) family.</text>
</comment>
<dbReference type="Pfam" id="PF13561">
    <property type="entry name" value="adh_short_C2"/>
    <property type="match status" value="1"/>
</dbReference>
<dbReference type="PANTHER" id="PTHR24321:SF8">
    <property type="entry name" value="ESTRADIOL 17-BETA-DEHYDROGENASE 8-RELATED"/>
    <property type="match status" value="1"/>
</dbReference>
<name>A0A7G6YA99_9MICO</name>
<accession>A0A7G6YA99</accession>
<keyword evidence="2" id="KW-0560">Oxidoreductase</keyword>
<dbReference type="AlphaFoldDB" id="A0A7G6YA99"/>
<gene>
    <name evidence="5" type="ORF">F1C12_09925</name>
</gene>
<dbReference type="Gene3D" id="3.40.50.720">
    <property type="entry name" value="NAD(P)-binding Rossmann-like Domain"/>
    <property type="match status" value="1"/>
</dbReference>
<dbReference type="InterPro" id="IPR057326">
    <property type="entry name" value="KR_dom"/>
</dbReference>
<dbReference type="InterPro" id="IPR002347">
    <property type="entry name" value="SDR_fam"/>
</dbReference>
<dbReference type="GO" id="GO:0016491">
    <property type="term" value="F:oxidoreductase activity"/>
    <property type="evidence" value="ECO:0007669"/>
    <property type="project" value="UniProtKB-KW"/>
</dbReference>
<dbReference type="CDD" id="cd05233">
    <property type="entry name" value="SDR_c"/>
    <property type="match status" value="1"/>
</dbReference>
<evidence type="ECO:0000256" key="3">
    <source>
        <dbReference type="ARBA" id="ARBA00023027"/>
    </source>
</evidence>
<reference evidence="6" key="1">
    <citation type="submission" date="2019-09" db="EMBL/GenBank/DDBJ databases">
        <title>Antimicrobial potential of Antarctic Bacteria.</title>
        <authorList>
            <person name="Benaud N."/>
            <person name="Edwards R.J."/>
            <person name="Ferrari B.C."/>
        </authorList>
    </citation>
    <scope>NUCLEOTIDE SEQUENCE [LARGE SCALE GENOMIC DNA]</scope>
    <source>
        <strain evidence="6">INR9</strain>
    </source>
</reference>
<dbReference type="InterPro" id="IPR036291">
    <property type="entry name" value="NAD(P)-bd_dom_sf"/>
</dbReference>
<proteinExistence type="inferred from homology"/>
<dbReference type="PRINTS" id="PR00080">
    <property type="entry name" value="SDRFAMILY"/>
</dbReference>
<evidence type="ECO:0000259" key="4">
    <source>
        <dbReference type="SMART" id="SM00822"/>
    </source>
</evidence>
<evidence type="ECO:0000256" key="2">
    <source>
        <dbReference type="ARBA" id="ARBA00023002"/>
    </source>
</evidence>
<evidence type="ECO:0000313" key="5">
    <source>
        <dbReference type="EMBL" id="QNE35414.1"/>
    </source>
</evidence>
<dbReference type="Proteomes" id="UP000515511">
    <property type="component" value="Chromosome"/>
</dbReference>
<feature type="domain" description="Ketoreductase" evidence="4">
    <location>
        <begin position="7"/>
        <end position="190"/>
    </location>
</feature>
<dbReference type="FunFam" id="3.40.50.720:FF:000084">
    <property type="entry name" value="Short-chain dehydrogenase reductase"/>
    <property type="match status" value="1"/>
</dbReference>
<sequence length="257" mass="26569">MNTSGAPVAIVTGGGTGIGYATAEALVGQGWTTVIAGRRADLLWDAAERLRDAAVDGAEVAAVPTDISVESSVRDLVASTVESFGRINALVSNAGILDVRPFAEMTPDAWRTMFDVVVTGAALASMAVVPHMRAQGQGRIVLVGSVSGIISDAGLPHYSAAKAALHSLARGLTVDLALDGIVANAVAPGWIRTPMNDVFIDDVDAGFMRRLNPLSRAADPAEVAEVIRYLVSEAPAFLAGTTIPIDGGQSAMNHYYG</sequence>
<protein>
    <submittedName>
        <fullName evidence="5">SDR family oxidoreductase</fullName>
    </submittedName>
</protein>
<dbReference type="PRINTS" id="PR00081">
    <property type="entry name" value="GDHRDH"/>
</dbReference>
<organism evidence="5 6">
    <name type="scientific">Leifsonia shinshuensis</name>
    <dbReference type="NCBI Taxonomy" id="150026"/>
    <lineage>
        <taxon>Bacteria</taxon>
        <taxon>Bacillati</taxon>
        <taxon>Actinomycetota</taxon>
        <taxon>Actinomycetes</taxon>
        <taxon>Micrococcales</taxon>
        <taxon>Microbacteriaceae</taxon>
        <taxon>Leifsonia</taxon>
    </lineage>
</organism>
<dbReference type="KEGG" id="lse:F1C12_09925"/>
<dbReference type="SMART" id="SM00822">
    <property type="entry name" value="PKS_KR"/>
    <property type="match status" value="1"/>
</dbReference>
<evidence type="ECO:0000256" key="1">
    <source>
        <dbReference type="ARBA" id="ARBA00006484"/>
    </source>
</evidence>